<dbReference type="InterPro" id="IPR009061">
    <property type="entry name" value="DNA-bd_dom_put_sf"/>
</dbReference>
<dbReference type="EMBL" id="FNCF01000004">
    <property type="protein sequence ID" value="SDG49708.1"/>
    <property type="molecule type" value="Genomic_DNA"/>
</dbReference>
<dbReference type="SUPFAM" id="SSF46955">
    <property type="entry name" value="Putative DNA-binding domain"/>
    <property type="match status" value="1"/>
</dbReference>
<accession>A0A1G7UQT3</accession>
<dbReference type="AlphaFoldDB" id="A0A1G7UQT3"/>
<protein>
    <submittedName>
        <fullName evidence="2">Helix-turn-helix domain-containing protein</fullName>
    </submittedName>
</protein>
<dbReference type="Pfam" id="PF12728">
    <property type="entry name" value="HTH_17"/>
    <property type="match status" value="1"/>
</dbReference>
<gene>
    <name evidence="2" type="ORF">SAMN05660324_2730</name>
</gene>
<name>A0A1G7UQT3_9ACTN</name>
<dbReference type="Gene3D" id="1.10.10.10">
    <property type="entry name" value="Winged helix-like DNA-binding domain superfamily/Winged helix DNA-binding domain"/>
    <property type="match status" value="1"/>
</dbReference>
<dbReference type="Proteomes" id="UP000198863">
    <property type="component" value="Unassembled WGS sequence"/>
</dbReference>
<keyword evidence="3" id="KW-1185">Reference proteome</keyword>
<feature type="domain" description="Helix-turn-helix" evidence="1">
    <location>
        <begin position="5"/>
        <end position="55"/>
    </location>
</feature>
<dbReference type="RefSeq" id="WP_091063637.1">
    <property type="nucleotide sequence ID" value="NZ_FNCF01000004.1"/>
</dbReference>
<proteinExistence type="predicted"/>
<sequence>MPSPLLTTDDVAARFRTSPATVRYWRHAGIGPAGVKVGRRVLYEESECDRWWEAKRSAALAAALAVS</sequence>
<reference evidence="3" key="1">
    <citation type="submission" date="2016-10" db="EMBL/GenBank/DDBJ databases">
        <authorList>
            <person name="Varghese N."/>
            <person name="Submissions S."/>
        </authorList>
    </citation>
    <scope>NUCLEOTIDE SEQUENCE [LARGE SCALE GENOMIC DNA]</scope>
    <source>
        <strain evidence="3">DSM 44526</strain>
    </source>
</reference>
<dbReference type="InterPro" id="IPR041657">
    <property type="entry name" value="HTH_17"/>
</dbReference>
<evidence type="ECO:0000313" key="3">
    <source>
        <dbReference type="Proteomes" id="UP000198863"/>
    </source>
</evidence>
<evidence type="ECO:0000313" key="2">
    <source>
        <dbReference type="EMBL" id="SDG49708.1"/>
    </source>
</evidence>
<dbReference type="OrthoDB" id="4330189at2"/>
<evidence type="ECO:0000259" key="1">
    <source>
        <dbReference type="Pfam" id="PF12728"/>
    </source>
</evidence>
<dbReference type="InterPro" id="IPR036388">
    <property type="entry name" value="WH-like_DNA-bd_sf"/>
</dbReference>
<organism evidence="2 3">
    <name type="scientific">Klenkia brasiliensis</name>
    <dbReference type="NCBI Taxonomy" id="333142"/>
    <lineage>
        <taxon>Bacteria</taxon>
        <taxon>Bacillati</taxon>
        <taxon>Actinomycetota</taxon>
        <taxon>Actinomycetes</taxon>
        <taxon>Geodermatophilales</taxon>
        <taxon>Geodermatophilaceae</taxon>
        <taxon>Klenkia</taxon>
    </lineage>
</organism>